<dbReference type="PROSITE" id="PS00552">
    <property type="entry name" value="HTH_MERR_1"/>
    <property type="match status" value="1"/>
</dbReference>
<dbReference type="Gene3D" id="1.10.1660.10">
    <property type="match status" value="1"/>
</dbReference>
<keyword evidence="4" id="KW-1185">Reference proteome</keyword>
<dbReference type="InterPro" id="IPR009061">
    <property type="entry name" value="DNA-bd_dom_put_sf"/>
</dbReference>
<dbReference type="PRINTS" id="PR00040">
    <property type="entry name" value="HTHMERR"/>
</dbReference>
<dbReference type="Pfam" id="PF00376">
    <property type="entry name" value="MerR"/>
    <property type="match status" value="1"/>
</dbReference>
<evidence type="ECO:0000259" key="2">
    <source>
        <dbReference type="PROSITE" id="PS50937"/>
    </source>
</evidence>
<dbReference type="GO" id="GO:0003677">
    <property type="term" value="F:DNA binding"/>
    <property type="evidence" value="ECO:0007669"/>
    <property type="project" value="UniProtKB-KW"/>
</dbReference>
<proteinExistence type="predicted"/>
<dbReference type="RefSeq" id="WP_249044716.1">
    <property type="nucleotide sequence ID" value="NZ_JAGIOO010000001.1"/>
</dbReference>
<dbReference type="PROSITE" id="PS50937">
    <property type="entry name" value="HTH_MERR_2"/>
    <property type="match status" value="1"/>
</dbReference>
<sequence>MTSAVARGVLIGELSARTGVSARSLRYYEKQGLLASARSANGYREYAESAVAVVHVVQAMIAAGVCTGTIARMLPCLALDGAKVVPCADLVAELAAERERLSMQLAAISRSRELLDEVIAAAQ</sequence>
<dbReference type="EMBL" id="JAGIOO010000001">
    <property type="protein sequence ID" value="MBP2475220.1"/>
    <property type="molecule type" value="Genomic_DNA"/>
</dbReference>
<accession>A0ABS5AF65</accession>
<reference evidence="3 4" key="1">
    <citation type="submission" date="2021-03" db="EMBL/GenBank/DDBJ databases">
        <title>Sequencing the genomes of 1000 actinobacteria strains.</title>
        <authorList>
            <person name="Klenk H.-P."/>
        </authorList>
    </citation>
    <scope>NUCLEOTIDE SEQUENCE [LARGE SCALE GENOMIC DNA]</scope>
    <source>
        <strain evidence="3 4">DSM 44580</strain>
    </source>
</reference>
<comment type="caution">
    <text evidence="3">The sequence shown here is derived from an EMBL/GenBank/DDBJ whole genome shotgun (WGS) entry which is preliminary data.</text>
</comment>
<gene>
    <name evidence="3" type="ORF">JOF53_004092</name>
</gene>
<protein>
    <submittedName>
        <fullName evidence="3">DNA-binding transcriptional MerR regulator</fullName>
    </submittedName>
</protein>
<dbReference type="PANTHER" id="PTHR30204">
    <property type="entry name" value="REDOX-CYCLING DRUG-SENSING TRANSCRIPTIONAL ACTIVATOR SOXR"/>
    <property type="match status" value="1"/>
</dbReference>
<dbReference type="SMART" id="SM00422">
    <property type="entry name" value="HTH_MERR"/>
    <property type="match status" value="1"/>
</dbReference>
<dbReference type="Proteomes" id="UP001519363">
    <property type="component" value="Unassembled WGS sequence"/>
</dbReference>
<dbReference type="PANTHER" id="PTHR30204:SF97">
    <property type="entry name" value="MERR FAMILY REGULATORY PROTEIN"/>
    <property type="match status" value="1"/>
</dbReference>
<evidence type="ECO:0000313" key="3">
    <source>
        <dbReference type="EMBL" id="MBP2475220.1"/>
    </source>
</evidence>
<evidence type="ECO:0000313" key="4">
    <source>
        <dbReference type="Proteomes" id="UP001519363"/>
    </source>
</evidence>
<evidence type="ECO:0000256" key="1">
    <source>
        <dbReference type="ARBA" id="ARBA00023125"/>
    </source>
</evidence>
<dbReference type="InterPro" id="IPR047057">
    <property type="entry name" value="MerR_fam"/>
</dbReference>
<keyword evidence="1 3" id="KW-0238">DNA-binding</keyword>
<dbReference type="SUPFAM" id="SSF46955">
    <property type="entry name" value="Putative DNA-binding domain"/>
    <property type="match status" value="1"/>
</dbReference>
<name>A0ABS5AF65_9PSEU</name>
<dbReference type="InterPro" id="IPR000551">
    <property type="entry name" value="MerR-type_HTH_dom"/>
</dbReference>
<organism evidence="3 4">
    <name type="scientific">Crossiella equi</name>
    <dbReference type="NCBI Taxonomy" id="130796"/>
    <lineage>
        <taxon>Bacteria</taxon>
        <taxon>Bacillati</taxon>
        <taxon>Actinomycetota</taxon>
        <taxon>Actinomycetes</taxon>
        <taxon>Pseudonocardiales</taxon>
        <taxon>Pseudonocardiaceae</taxon>
        <taxon>Crossiella</taxon>
    </lineage>
</organism>
<feature type="domain" description="HTH merR-type" evidence="2">
    <location>
        <begin position="11"/>
        <end position="76"/>
    </location>
</feature>